<evidence type="ECO:0000313" key="3">
    <source>
        <dbReference type="Proteomes" id="UP000037179"/>
    </source>
</evidence>
<keyword evidence="1" id="KW-0378">Hydrolase</keyword>
<proteinExistence type="predicted"/>
<accession>A0A0B8NHX1</accession>
<dbReference type="EMBL" id="CP017839">
    <property type="protein sequence ID" value="APA98028.1"/>
    <property type="molecule type" value="Genomic_DNA"/>
</dbReference>
<organism evidence="1 4">
    <name type="scientific">Nocardia seriolae</name>
    <dbReference type="NCBI Taxonomy" id="37332"/>
    <lineage>
        <taxon>Bacteria</taxon>
        <taxon>Bacillati</taxon>
        <taxon>Actinomycetota</taxon>
        <taxon>Actinomycetes</taxon>
        <taxon>Mycobacteriales</taxon>
        <taxon>Nocardiaceae</taxon>
        <taxon>Nocardia</taxon>
    </lineage>
</organism>
<keyword evidence="1" id="KW-0645">Protease</keyword>
<reference evidence="3" key="1">
    <citation type="submission" date="2015-07" db="EMBL/GenBank/DDBJ databases">
        <title>Nocardia seriolae U-1 whole genome shotgun sequence.</title>
        <authorList>
            <person name="Imajoh M."/>
            <person name="Fukumoto Y."/>
            <person name="Sukeda M."/>
            <person name="Yamane J."/>
            <person name="Yamasaki K."/>
            <person name="Shimizu M."/>
            <person name="Ohnishi K."/>
            <person name="Oshima S."/>
        </authorList>
    </citation>
    <scope>NUCLEOTIDE SEQUENCE [LARGE SCALE GENOMIC DNA]</scope>
    <source>
        <strain evidence="3">U-1</strain>
    </source>
</reference>
<protein>
    <submittedName>
        <fullName evidence="1">Serine-type D-Ala-D-Ala carboxypeptidase</fullName>
        <ecNumber evidence="1">3.4.16.4</ecNumber>
    </submittedName>
</protein>
<dbReference type="GO" id="GO:0009002">
    <property type="term" value="F:serine-type D-Ala-D-Ala carboxypeptidase activity"/>
    <property type="evidence" value="ECO:0007669"/>
    <property type="project" value="UniProtKB-EC"/>
</dbReference>
<dbReference type="GeneID" id="93375531"/>
<dbReference type="Proteomes" id="UP000180166">
    <property type="component" value="Chromosome"/>
</dbReference>
<keyword evidence="1" id="KW-0121">Carboxypeptidase</keyword>
<evidence type="ECO:0000313" key="2">
    <source>
        <dbReference type="EMBL" id="GAP31335.1"/>
    </source>
</evidence>
<evidence type="ECO:0000313" key="4">
    <source>
        <dbReference type="Proteomes" id="UP000180166"/>
    </source>
</evidence>
<reference evidence="2 3" key="2">
    <citation type="journal article" date="2016" name="Genome Announc.">
        <title>Draft Genome Sequence of Erythromycin- and Oxytetracycline-Sensitive Nocardia seriolae Strain U-1 (NBRC 110359).</title>
        <authorList>
            <person name="Imajoh M."/>
            <person name="Sukeda M."/>
            <person name="Shimizu M."/>
            <person name="Yamane J."/>
            <person name="Ohnishi K."/>
            <person name="Oshima S."/>
        </authorList>
    </citation>
    <scope>NUCLEOTIDE SEQUENCE [LARGE SCALE GENOMIC DNA]</scope>
    <source>
        <strain evidence="2 3">U-1</strain>
    </source>
</reference>
<evidence type="ECO:0000313" key="1">
    <source>
        <dbReference type="EMBL" id="APA98028.1"/>
    </source>
</evidence>
<dbReference type="KEGG" id="nsr:NS506_03980"/>
<reference evidence="1 4" key="3">
    <citation type="submission" date="2016-10" db="EMBL/GenBank/DDBJ databases">
        <title>Genome sequence of Nocardia seriolae strain EM150506, isolated from Anguila japonica.</title>
        <authorList>
            <person name="Han H.-J."/>
        </authorList>
    </citation>
    <scope>NUCLEOTIDE SEQUENCE [LARGE SCALE GENOMIC DNA]</scope>
    <source>
        <strain evidence="1 4">EM150506</strain>
    </source>
</reference>
<sequence>MTTFQTPEAIAVTIDIAAGNVTVVASDRTDTVVEVKPSDAAKKADIRAAEQVRVDFADGALTVQTPKGWRSHSPFGSSSSIEVTVQVPTGSRLHATAALGRLVGSGALGESELEVSMGDILVERPQGSVTAKTAKGDIHIGEATRGVLRLETATGEIEVGINPASGVRLESSPPNGSVSNQLAPAGQAHDIVEVIARNSTGNIVIRTATVA</sequence>
<dbReference type="EMBL" id="BBYQ01000111">
    <property type="protein sequence ID" value="GAP31335.1"/>
    <property type="molecule type" value="Genomic_DNA"/>
</dbReference>
<dbReference type="EC" id="3.4.16.4" evidence="1"/>
<dbReference type="RefSeq" id="WP_033089935.1">
    <property type="nucleotide sequence ID" value="NZ_AP017900.1"/>
</dbReference>
<dbReference type="OrthoDB" id="3252095at2"/>
<dbReference type="Gene3D" id="2.160.20.120">
    <property type="match status" value="1"/>
</dbReference>
<name>A0A0B8NHX1_9NOCA</name>
<dbReference type="Proteomes" id="UP000037179">
    <property type="component" value="Unassembled WGS sequence"/>
</dbReference>
<dbReference type="AlphaFoldDB" id="A0A0B8NHX1"/>
<gene>
    <name evidence="1" type="ORF">NS506_03980</name>
    <name evidence="2" type="ORF">NSK11_contig00111-0011</name>
</gene>
<keyword evidence="3" id="KW-1185">Reference proteome</keyword>